<dbReference type="EMBL" id="MCIF01000002">
    <property type="protein sequence ID" value="RAQ98140.1"/>
    <property type="molecule type" value="Genomic_DNA"/>
</dbReference>
<feature type="transmembrane region" description="Helical" evidence="1">
    <location>
        <begin position="38"/>
        <end position="57"/>
    </location>
</feature>
<keyword evidence="3" id="KW-1185">Reference proteome</keyword>
<evidence type="ECO:0000256" key="1">
    <source>
        <dbReference type="SAM" id="Phobius"/>
    </source>
</evidence>
<comment type="caution">
    <text evidence="2">The sequence shown here is derived from an EMBL/GenBank/DDBJ whole genome shotgun (WGS) entry which is preliminary data.</text>
</comment>
<dbReference type="AlphaFoldDB" id="A0A328VQV8"/>
<keyword evidence="1" id="KW-1133">Transmembrane helix</keyword>
<reference evidence="2 3" key="1">
    <citation type="submission" date="2016-08" db="EMBL/GenBank/DDBJ databases">
        <title>Analysis of Carbohydrate Active Enzymes in Thermogemmatispora T81 Reveals Carbohydrate Degradation Ability.</title>
        <authorList>
            <person name="Tomazini A."/>
            <person name="Lal S."/>
            <person name="Stott M."/>
            <person name="Henrissat B."/>
            <person name="Polikarpov I."/>
            <person name="Sparling R."/>
            <person name="Levin D.B."/>
        </authorList>
    </citation>
    <scope>NUCLEOTIDE SEQUENCE [LARGE SCALE GENOMIC DNA]</scope>
    <source>
        <strain evidence="2 3">T81</strain>
    </source>
</reference>
<gene>
    <name evidence="2" type="ORF">A4R35_21545</name>
</gene>
<feature type="transmembrane region" description="Helical" evidence="1">
    <location>
        <begin position="62"/>
        <end position="84"/>
    </location>
</feature>
<evidence type="ECO:0000313" key="2">
    <source>
        <dbReference type="EMBL" id="RAQ98140.1"/>
    </source>
</evidence>
<protein>
    <submittedName>
        <fullName evidence="2">Uncharacterized protein</fullName>
    </submittedName>
</protein>
<organism evidence="2 3">
    <name type="scientific">Thermogemmatispora tikiterensis</name>
    <dbReference type="NCBI Taxonomy" id="1825093"/>
    <lineage>
        <taxon>Bacteria</taxon>
        <taxon>Bacillati</taxon>
        <taxon>Chloroflexota</taxon>
        <taxon>Ktedonobacteria</taxon>
        <taxon>Thermogemmatisporales</taxon>
        <taxon>Thermogemmatisporaceae</taxon>
        <taxon>Thermogemmatispora</taxon>
    </lineage>
</organism>
<dbReference type="RefSeq" id="WP_112433157.1">
    <property type="nucleotide sequence ID" value="NZ_MCIF01000002.1"/>
</dbReference>
<dbReference type="Gene3D" id="1.10.287.70">
    <property type="match status" value="1"/>
</dbReference>
<sequence length="259" mass="28410">MDRSPQTAGSIADEIHATLLDVEGEEGEEHIHTPGPSYWPLLLSVAVAAVFFMLLLLNSAPLLSLGLALVAGVFAIAFMIGWGLEDPFKSLPPIYVPAPAEARDRSPFKLGLDVVDARGSWLGTIQARFPTYLLVERGHLFPKVYYVPRQAVKSLSDDGVVQLNLSEADLQRMGYNRVPEDLYLEPPEPDVPRVRGIPQFGKLPLSPAQTGHYLYGARWPGINTDAKNSYHLDEIQPDPSEYVSEGYPVLNHAPARSGS</sequence>
<evidence type="ECO:0000313" key="3">
    <source>
        <dbReference type="Proteomes" id="UP000248706"/>
    </source>
</evidence>
<keyword evidence="1" id="KW-0472">Membrane</keyword>
<keyword evidence="1" id="KW-0812">Transmembrane</keyword>
<name>A0A328VQV8_9CHLR</name>
<proteinExistence type="predicted"/>
<dbReference type="OrthoDB" id="150638at2"/>
<accession>A0A328VQV8</accession>
<dbReference type="Proteomes" id="UP000248706">
    <property type="component" value="Unassembled WGS sequence"/>
</dbReference>